<dbReference type="NCBIfam" id="TIGR01452">
    <property type="entry name" value="PGP_euk"/>
    <property type="match status" value="1"/>
</dbReference>
<keyword evidence="4" id="KW-0460">Magnesium</keyword>
<dbReference type="InterPro" id="IPR036412">
    <property type="entry name" value="HAD-like_sf"/>
</dbReference>
<gene>
    <name evidence="5" type="ORF">FisN_8Lh362</name>
</gene>
<comment type="caution">
    <text evidence="5">The sequence shown here is derived from an EMBL/GenBank/DDBJ whole genome shotgun (WGS) entry which is preliminary data.</text>
</comment>
<dbReference type="Proteomes" id="UP000198406">
    <property type="component" value="Unassembled WGS sequence"/>
</dbReference>
<keyword evidence="1 5" id="KW-0378">Hydrolase</keyword>
<organism evidence="5 6">
    <name type="scientific">Fistulifera solaris</name>
    <name type="common">Oleaginous diatom</name>
    <dbReference type="NCBI Taxonomy" id="1519565"/>
    <lineage>
        <taxon>Eukaryota</taxon>
        <taxon>Sar</taxon>
        <taxon>Stramenopiles</taxon>
        <taxon>Ochrophyta</taxon>
        <taxon>Bacillariophyta</taxon>
        <taxon>Bacillariophyceae</taxon>
        <taxon>Bacillariophycidae</taxon>
        <taxon>Naviculales</taxon>
        <taxon>Naviculaceae</taxon>
        <taxon>Fistulifera</taxon>
    </lineage>
</organism>
<dbReference type="InterPro" id="IPR006357">
    <property type="entry name" value="HAD-SF_hydro_IIA"/>
</dbReference>
<dbReference type="Pfam" id="PF13242">
    <property type="entry name" value="Hydrolase_like"/>
    <property type="match status" value="1"/>
</dbReference>
<accession>A0A1Z5JMZ9</accession>
<dbReference type="NCBIfam" id="TIGR01460">
    <property type="entry name" value="HAD-SF-IIA"/>
    <property type="match status" value="1"/>
</dbReference>
<feature type="active site" description="Nucleophile" evidence="2">
    <location>
        <position position="47"/>
    </location>
</feature>
<dbReference type="EMBL" id="BDSP01000092">
    <property type="protein sequence ID" value="GAX15349.1"/>
    <property type="molecule type" value="Genomic_DNA"/>
</dbReference>
<keyword evidence="4" id="KW-0479">Metal-binding</keyword>
<name>A0A1Z5JMZ9_FISSO</name>
<evidence type="ECO:0000256" key="1">
    <source>
        <dbReference type="ARBA" id="ARBA00022801"/>
    </source>
</evidence>
<comment type="cofactor">
    <cofactor evidence="4">
        <name>Mg(2+)</name>
        <dbReference type="ChEBI" id="CHEBI:18420"/>
    </cofactor>
    <text evidence="4">Divalent metal ions. Mg(2+) is the most effective.</text>
</comment>
<feature type="binding site" evidence="4">
    <location>
        <position position="272"/>
    </location>
    <ligand>
        <name>Mg(2+)</name>
        <dbReference type="ChEBI" id="CHEBI:18420"/>
    </ligand>
</feature>
<dbReference type="PIRSF" id="PIRSF000915">
    <property type="entry name" value="PGP-type_phosphatase"/>
    <property type="match status" value="1"/>
</dbReference>
<dbReference type="OrthoDB" id="413953at2759"/>
<dbReference type="AlphaFoldDB" id="A0A1Z5JMZ9"/>
<dbReference type="InterPro" id="IPR023214">
    <property type="entry name" value="HAD_sf"/>
</dbReference>
<reference evidence="5 6" key="1">
    <citation type="journal article" date="2015" name="Plant Cell">
        <title>Oil accumulation by the oleaginous diatom Fistulifera solaris as revealed by the genome and transcriptome.</title>
        <authorList>
            <person name="Tanaka T."/>
            <person name="Maeda Y."/>
            <person name="Veluchamy A."/>
            <person name="Tanaka M."/>
            <person name="Abida H."/>
            <person name="Marechal E."/>
            <person name="Bowler C."/>
            <person name="Muto M."/>
            <person name="Sunaga Y."/>
            <person name="Tanaka M."/>
            <person name="Yoshino T."/>
            <person name="Taniguchi T."/>
            <person name="Fukuda Y."/>
            <person name="Nemoto M."/>
            <person name="Matsumoto M."/>
            <person name="Wong P.S."/>
            <person name="Aburatani S."/>
            <person name="Fujibuchi W."/>
        </authorList>
    </citation>
    <scope>NUCLEOTIDE SEQUENCE [LARGE SCALE GENOMIC DNA]</scope>
    <source>
        <strain evidence="5 6">JPCC DA0580</strain>
    </source>
</reference>
<dbReference type="Pfam" id="PF13344">
    <property type="entry name" value="Hydrolase_6"/>
    <property type="match status" value="1"/>
</dbReference>
<dbReference type="InParanoid" id="A0A1Z5JMZ9"/>
<proteinExistence type="predicted"/>
<dbReference type="PANTHER" id="PTHR19288:SF93">
    <property type="entry name" value="FI11325P-RELATED"/>
    <property type="match status" value="1"/>
</dbReference>
<dbReference type="SUPFAM" id="SSF56784">
    <property type="entry name" value="HAD-like"/>
    <property type="match status" value="1"/>
</dbReference>
<feature type="binding site" evidence="4">
    <location>
        <position position="47"/>
    </location>
    <ligand>
        <name>Mg(2+)</name>
        <dbReference type="ChEBI" id="CHEBI:18420"/>
    </ligand>
</feature>
<dbReference type="InterPro" id="IPR006349">
    <property type="entry name" value="PGP_euk"/>
</dbReference>
<feature type="binding site" evidence="3">
    <location>
        <position position="247"/>
    </location>
    <ligand>
        <name>substrate</name>
    </ligand>
</feature>
<evidence type="ECO:0000256" key="4">
    <source>
        <dbReference type="PIRSR" id="PIRSR000915-3"/>
    </source>
</evidence>
<dbReference type="PANTHER" id="PTHR19288">
    <property type="entry name" value="4-NITROPHENYLPHOSPHATASE-RELATED"/>
    <property type="match status" value="1"/>
</dbReference>
<evidence type="ECO:0000256" key="3">
    <source>
        <dbReference type="PIRSR" id="PIRSR000915-2"/>
    </source>
</evidence>
<protein>
    <submittedName>
        <fullName evidence="5">Pyridoxal phosphatase</fullName>
        <ecNumber evidence="5">3.1.3.74</ecNumber>
    </submittedName>
</protein>
<dbReference type="GO" id="GO:0033883">
    <property type="term" value="F:pyridoxal phosphatase activity"/>
    <property type="evidence" value="ECO:0007669"/>
    <property type="project" value="UniProtKB-EC"/>
</dbReference>
<sequence>MVRLRTLLSSINNAEKMKHQRVPILLWTHRNEICDYVQEDIDHILFDCDGVLYRSPDVIPGARECIESLQRRGKQVFFVTNNASSSRSELRHKLTKMLRIDDEHLKDTQMVGCAYAAACYLRQQLEKAARVYVIGSPGLCDELQSAGFNVVNTPAHEPHFMDRHDMMQYSFPKDIDAVVVGHDPTFSFRKLTTATVILQQNPHALFVATNRDAYDLVGTDALRIPGNGSLVQSLECASSRVAVNVGKPSRTLAELIESEHGLNLSRTMMIGDRLDTDIQFGNDSGMFTALVLTGVTGANDIYQTLMQQDQGHCTPMPDAIFPFVGLLS</sequence>
<dbReference type="GO" id="GO:0005737">
    <property type="term" value="C:cytoplasm"/>
    <property type="evidence" value="ECO:0007669"/>
    <property type="project" value="TreeGrafter"/>
</dbReference>
<evidence type="ECO:0000256" key="2">
    <source>
        <dbReference type="PIRSR" id="PIRSR000915-1"/>
    </source>
</evidence>
<evidence type="ECO:0000313" key="5">
    <source>
        <dbReference type="EMBL" id="GAX15349.1"/>
    </source>
</evidence>
<feature type="binding site" evidence="4">
    <location>
        <position position="49"/>
    </location>
    <ligand>
        <name>Mg(2+)</name>
        <dbReference type="ChEBI" id="CHEBI:18420"/>
    </ligand>
</feature>
<dbReference type="Gene3D" id="3.40.50.1000">
    <property type="entry name" value="HAD superfamily/HAD-like"/>
    <property type="match status" value="2"/>
</dbReference>
<dbReference type="EC" id="3.1.3.74" evidence="5"/>
<keyword evidence="6" id="KW-1185">Reference proteome</keyword>
<dbReference type="GO" id="GO:0046872">
    <property type="term" value="F:metal ion binding"/>
    <property type="evidence" value="ECO:0007669"/>
    <property type="project" value="UniProtKB-KW"/>
</dbReference>
<evidence type="ECO:0000313" key="6">
    <source>
        <dbReference type="Proteomes" id="UP000198406"/>
    </source>
</evidence>
<feature type="active site" description="Proton donor" evidence="2">
    <location>
        <position position="49"/>
    </location>
</feature>